<protein>
    <submittedName>
        <fullName evidence="1">Aspartyl-tRNA amidotransferase subunit B</fullName>
    </submittedName>
</protein>
<reference evidence="1" key="2">
    <citation type="submission" date="2020-09" db="EMBL/GenBank/DDBJ databases">
        <authorList>
            <person name="Sun Q."/>
            <person name="Zhou Y."/>
        </authorList>
    </citation>
    <scope>NUCLEOTIDE SEQUENCE</scope>
    <source>
        <strain evidence="1">CGMCC 1.12997</strain>
    </source>
</reference>
<keyword evidence="2" id="KW-1185">Reference proteome</keyword>
<dbReference type="Pfam" id="PF09424">
    <property type="entry name" value="YqeY"/>
    <property type="match status" value="1"/>
</dbReference>
<dbReference type="GO" id="GO:0016884">
    <property type="term" value="F:carbon-nitrogen ligase activity, with glutamine as amido-N-donor"/>
    <property type="evidence" value="ECO:0007669"/>
    <property type="project" value="InterPro"/>
</dbReference>
<accession>A0A917H8C0</accession>
<dbReference type="AlphaFoldDB" id="A0A917H8C0"/>
<dbReference type="InterPro" id="IPR023168">
    <property type="entry name" value="GatB_Yqey_C_2"/>
</dbReference>
<dbReference type="InterPro" id="IPR042184">
    <property type="entry name" value="YqeY/Aim41_N"/>
</dbReference>
<evidence type="ECO:0000313" key="1">
    <source>
        <dbReference type="EMBL" id="GGG70688.1"/>
    </source>
</evidence>
<dbReference type="EMBL" id="BMGT01000001">
    <property type="protein sequence ID" value="GGG70688.1"/>
    <property type="molecule type" value="Genomic_DNA"/>
</dbReference>
<dbReference type="PANTHER" id="PTHR28055:SF1">
    <property type="entry name" value="ALTERED INHERITANCE OF MITOCHONDRIA PROTEIN 41, MITOCHONDRIAL"/>
    <property type="match status" value="1"/>
</dbReference>
<dbReference type="Gene3D" id="1.10.1510.10">
    <property type="entry name" value="Uncharacterised protein YqeY/AIM41 PF09424, N-terminal domain"/>
    <property type="match status" value="1"/>
</dbReference>
<sequence length="155" mass="17186">MSIGEKIQADIITAMKAKDEHRLTTLRMVKSALKNKEIDKREALTDAEESQILTTLIKQRKDSVEQFTKGNRPQLAEKEQLEIAMIEAYLPKAASEDDIRAVVQGAISHLTQDGSKLSPKDMGTTMRVVQQRLQASGVRADGKLVSEIVKAELAK</sequence>
<dbReference type="RefSeq" id="WP_188553090.1">
    <property type="nucleotide sequence ID" value="NZ_BMGT01000001.1"/>
</dbReference>
<dbReference type="InterPro" id="IPR019004">
    <property type="entry name" value="YqeY/Aim41"/>
</dbReference>
<dbReference type="InterPro" id="IPR003789">
    <property type="entry name" value="Asn/Gln_tRNA_amidoTrase-B-like"/>
</dbReference>
<proteinExistence type="predicted"/>
<dbReference type="Gene3D" id="1.10.10.410">
    <property type="match status" value="1"/>
</dbReference>
<dbReference type="PANTHER" id="PTHR28055">
    <property type="entry name" value="ALTERED INHERITANCE OF MITOCHONDRIA PROTEIN 41, MITOCHONDRIAL"/>
    <property type="match status" value="1"/>
</dbReference>
<comment type="caution">
    <text evidence="1">The sequence shown here is derived from an EMBL/GenBank/DDBJ whole genome shotgun (WGS) entry which is preliminary data.</text>
</comment>
<reference evidence="1" key="1">
    <citation type="journal article" date="2014" name="Int. J. Syst. Evol. Microbiol.">
        <title>Complete genome sequence of Corynebacterium casei LMG S-19264T (=DSM 44701T), isolated from a smear-ripened cheese.</title>
        <authorList>
            <consortium name="US DOE Joint Genome Institute (JGI-PGF)"/>
            <person name="Walter F."/>
            <person name="Albersmeier A."/>
            <person name="Kalinowski J."/>
            <person name="Ruckert C."/>
        </authorList>
    </citation>
    <scope>NUCLEOTIDE SEQUENCE</scope>
    <source>
        <strain evidence="1">CGMCC 1.12997</strain>
    </source>
</reference>
<organism evidence="1 2">
    <name type="scientific">Edaphobacter dinghuensis</name>
    <dbReference type="NCBI Taxonomy" id="1560005"/>
    <lineage>
        <taxon>Bacteria</taxon>
        <taxon>Pseudomonadati</taxon>
        <taxon>Acidobacteriota</taxon>
        <taxon>Terriglobia</taxon>
        <taxon>Terriglobales</taxon>
        <taxon>Acidobacteriaceae</taxon>
        <taxon>Edaphobacter</taxon>
    </lineage>
</organism>
<gene>
    <name evidence="1" type="ORF">GCM10011585_11110</name>
</gene>
<dbReference type="SUPFAM" id="SSF89095">
    <property type="entry name" value="GatB/YqeY motif"/>
    <property type="match status" value="1"/>
</dbReference>
<name>A0A917H8C0_9BACT</name>
<evidence type="ECO:0000313" key="2">
    <source>
        <dbReference type="Proteomes" id="UP000647241"/>
    </source>
</evidence>
<dbReference type="Proteomes" id="UP000647241">
    <property type="component" value="Unassembled WGS sequence"/>
</dbReference>